<evidence type="ECO:0000256" key="1">
    <source>
        <dbReference type="ARBA" id="ARBA00006484"/>
    </source>
</evidence>
<dbReference type="Pfam" id="PF01370">
    <property type="entry name" value="Epimerase"/>
    <property type="match status" value="1"/>
</dbReference>
<keyword evidence="2" id="KW-0560">Oxidoreductase</keyword>
<dbReference type="InterPro" id="IPR036291">
    <property type="entry name" value="NAD(P)-bd_dom_sf"/>
</dbReference>
<name>A0A840XAN7_9MICO</name>
<protein>
    <submittedName>
        <fullName evidence="4">NAD(P)-dependent dehydrogenase (Short-subunit alcohol dehydrogenase family)</fullName>
    </submittedName>
</protein>
<comment type="similarity">
    <text evidence="1">Belongs to the short-chain dehydrogenases/reductases (SDR) family.</text>
</comment>
<evidence type="ECO:0000313" key="5">
    <source>
        <dbReference type="Proteomes" id="UP000552883"/>
    </source>
</evidence>
<gene>
    <name evidence="4" type="ORF">BJ959_001740</name>
</gene>
<dbReference type="Gene3D" id="3.40.50.720">
    <property type="entry name" value="NAD(P)-binding Rossmann-like Domain"/>
    <property type="match status" value="1"/>
</dbReference>
<dbReference type="PANTHER" id="PTHR24321:SF8">
    <property type="entry name" value="ESTRADIOL 17-BETA-DEHYDROGENASE 8-RELATED"/>
    <property type="match status" value="1"/>
</dbReference>
<dbReference type="InterPro" id="IPR002347">
    <property type="entry name" value="SDR_fam"/>
</dbReference>
<organism evidence="4 5">
    <name type="scientific">Microcella frigidaquae</name>
    <dbReference type="NCBI Taxonomy" id="424758"/>
    <lineage>
        <taxon>Bacteria</taxon>
        <taxon>Bacillati</taxon>
        <taxon>Actinomycetota</taxon>
        <taxon>Actinomycetes</taxon>
        <taxon>Micrococcales</taxon>
        <taxon>Microbacteriaceae</taxon>
        <taxon>Microcella</taxon>
    </lineage>
</organism>
<dbReference type="EMBL" id="JACHBS010000001">
    <property type="protein sequence ID" value="MBB5618244.1"/>
    <property type="molecule type" value="Genomic_DNA"/>
</dbReference>
<evidence type="ECO:0000256" key="2">
    <source>
        <dbReference type="ARBA" id="ARBA00023002"/>
    </source>
</evidence>
<proteinExistence type="inferred from homology"/>
<dbReference type="Proteomes" id="UP000552883">
    <property type="component" value="Unassembled WGS sequence"/>
</dbReference>
<accession>A0A840XAN7</accession>
<dbReference type="PRINTS" id="PR00081">
    <property type="entry name" value="GDHRDH"/>
</dbReference>
<reference evidence="4 5" key="1">
    <citation type="submission" date="2020-08" db="EMBL/GenBank/DDBJ databases">
        <title>Sequencing the genomes of 1000 actinobacteria strains.</title>
        <authorList>
            <person name="Klenk H.-P."/>
        </authorList>
    </citation>
    <scope>NUCLEOTIDE SEQUENCE [LARGE SCALE GENOMIC DNA]</scope>
    <source>
        <strain evidence="4 5">DSM 23889</strain>
    </source>
</reference>
<sequence length="287" mass="29787">MAIYAVTGSASGMGRAAADRLRAAGHTVIGVDLRDAEVIADLSTPEGRRAAITAVLAAAGPRLDGAVLAAGLGPGKGDERLRLIAEVNYFGTVELLEGWREALAAAGGAKVVIFSSNSTTTVPLVSSRTIRAFLKGDRAKAVASTKLMGDNAGAFVYAGSKIALTRWMRRAAVRAEWIGAGIRLNAVAPGAILTPLLQAQLDDPETAGAIESFPVPAGGFGTPEGIAAWVEFMLSPAADFLVGSQIIVDGGTDAYFRSDDWPVPVPLRGLRAYLRRSKEFAAAKAAR</sequence>
<evidence type="ECO:0000259" key="3">
    <source>
        <dbReference type="Pfam" id="PF01370"/>
    </source>
</evidence>
<dbReference type="PANTHER" id="PTHR24321">
    <property type="entry name" value="DEHYDROGENASES, SHORT CHAIN"/>
    <property type="match status" value="1"/>
</dbReference>
<dbReference type="AlphaFoldDB" id="A0A840XAN7"/>
<comment type="caution">
    <text evidence="4">The sequence shown here is derived from an EMBL/GenBank/DDBJ whole genome shotgun (WGS) entry which is preliminary data.</text>
</comment>
<keyword evidence="5" id="KW-1185">Reference proteome</keyword>
<dbReference type="InterPro" id="IPR001509">
    <property type="entry name" value="Epimerase_deHydtase"/>
</dbReference>
<dbReference type="Pfam" id="PF13561">
    <property type="entry name" value="adh_short_C2"/>
    <property type="match status" value="1"/>
</dbReference>
<feature type="domain" description="NAD-dependent epimerase/dehydratase" evidence="3">
    <location>
        <begin position="6"/>
        <end position="118"/>
    </location>
</feature>
<dbReference type="SUPFAM" id="SSF51735">
    <property type="entry name" value="NAD(P)-binding Rossmann-fold domains"/>
    <property type="match status" value="1"/>
</dbReference>
<evidence type="ECO:0000313" key="4">
    <source>
        <dbReference type="EMBL" id="MBB5618244.1"/>
    </source>
</evidence>
<dbReference type="GO" id="GO:0016491">
    <property type="term" value="F:oxidoreductase activity"/>
    <property type="evidence" value="ECO:0007669"/>
    <property type="project" value="UniProtKB-KW"/>
</dbReference>
<dbReference type="RefSeq" id="WP_183321955.1">
    <property type="nucleotide sequence ID" value="NZ_BAAANZ010000019.1"/>
</dbReference>